<dbReference type="HOGENOM" id="CLU_1497209_0_0_1"/>
<reference evidence="2 3" key="1">
    <citation type="journal article" date="2011" name="Proc. Natl. Acad. Sci. U.S.A.">
        <title>Evolutionary erosion of yeast sex chromosomes by mating-type switching accidents.</title>
        <authorList>
            <person name="Gordon J.L."/>
            <person name="Armisen D."/>
            <person name="Proux-Wera E."/>
            <person name="Oheigeartaigh S.S."/>
            <person name="Byrne K.P."/>
            <person name="Wolfe K.H."/>
        </authorList>
    </citation>
    <scope>NUCLEOTIDE SEQUENCE [LARGE SCALE GENOMIC DNA]</scope>
    <source>
        <strain evidence="3">ATCC 34711 / CBS 6284 / DSM 70876 / NBRC 10599 / NRRL Y-10934 / UCD 77-7</strain>
    </source>
</reference>
<evidence type="ECO:0000313" key="3">
    <source>
        <dbReference type="Proteomes" id="UP000002866"/>
    </source>
</evidence>
<organism evidence="2 3">
    <name type="scientific">Henningerozyma blattae (strain ATCC 34711 / CBS 6284 / DSM 70876 / NBRC 10599 / NRRL Y-10934 / UCD 77-7)</name>
    <name type="common">Yeast</name>
    <name type="synonym">Tetrapisispora blattae</name>
    <dbReference type="NCBI Taxonomy" id="1071380"/>
    <lineage>
        <taxon>Eukaryota</taxon>
        <taxon>Fungi</taxon>
        <taxon>Dikarya</taxon>
        <taxon>Ascomycota</taxon>
        <taxon>Saccharomycotina</taxon>
        <taxon>Saccharomycetes</taxon>
        <taxon>Saccharomycetales</taxon>
        <taxon>Saccharomycetaceae</taxon>
        <taxon>Henningerozyma</taxon>
    </lineage>
</organism>
<sequence length="180" mass="20825">MFNDNEDDFMSTIKKEQEKDKIEKEENAMKQQITKLTEENKKLKFVNMDHETTIEDLKESIVEKDQKLLNLENQLKQLQDKVLQTELQLQQKITELQQNTNQNPTSQQQYDNISSPPISKPLSFANFNSGSPIVSNPNSAPGSPMPQPMNVDRSLLRKWKDWNVDMTTWRSVGSGPIVEF</sequence>
<dbReference type="OMA" id="NMDHETT"/>
<evidence type="ECO:0000313" key="2">
    <source>
        <dbReference type="EMBL" id="CCH59759.1"/>
    </source>
</evidence>
<protein>
    <submittedName>
        <fullName evidence="2">Uncharacterized protein</fullName>
    </submittedName>
</protein>
<feature type="compositionally biased region" description="Low complexity" evidence="1">
    <location>
        <begin position="98"/>
        <end position="109"/>
    </location>
</feature>
<dbReference type="RefSeq" id="XP_004179278.1">
    <property type="nucleotide sequence ID" value="XM_004179230.1"/>
</dbReference>
<dbReference type="KEGG" id="tbl:TBLA_0B09420"/>
<proteinExistence type="predicted"/>
<dbReference type="OrthoDB" id="4036611at2759"/>
<feature type="region of interest" description="Disordered" evidence="1">
    <location>
        <begin position="98"/>
        <end position="150"/>
    </location>
</feature>
<dbReference type="EMBL" id="HE806317">
    <property type="protein sequence ID" value="CCH59759.1"/>
    <property type="molecule type" value="Genomic_DNA"/>
</dbReference>
<name>I2H057_HENB6</name>
<keyword evidence="3" id="KW-1185">Reference proteome</keyword>
<evidence type="ECO:0000256" key="1">
    <source>
        <dbReference type="SAM" id="MobiDB-lite"/>
    </source>
</evidence>
<feature type="compositionally biased region" description="Polar residues" evidence="1">
    <location>
        <begin position="125"/>
        <end position="141"/>
    </location>
</feature>
<feature type="region of interest" description="Disordered" evidence="1">
    <location>
        <begin position="1"/>
        <end position="25"/>
    </location>
</feature>
<dbReference type="AlphaFoldDB" id="I2H057"/>
<dbReference type="Proteomes" id="UP000002866">
    <property type="component" value="Chromosome 2"/>
</dbReference>
<dbReference type="eggNOG" id="ENOG502S1CR">
    <property type="taxonomic scope" value="Eukaryota"/>
</dbReference>
<feature type="compositionally biased region" description="Basic and acidic residues" evidence="1">
    <location>
        <begin position="13"/>
        <end position="25"/>
    </location>
</feature>
<gene>
    <name evidence="2" type="primary">TBLA0B09420</name>
    <name evidence="2" type="ORF">TBLA_0B09420</name>
</gene>
<dbReference type="GeneID" id="14494080"/>
<accession>I2H057</accession>
<dbReference type="InParanoid" id="I2H057"/>